<proteinExistence type="predicted"/>
<keyword evidence="2" id="KW-1185">Reference proteome</keyword>
<protein>
    <submittedName>
        <fullName evidence="1">Uncharacterized protein</fullName>
    </submittedName>
</protein>
<comment type="caution">
    <text evidence="1">The sequence shown here is derived from an EMBL/GenBank/DDBJ whole genome shotgun (WGS) entry which is preliminary data.</text>
</comment>
<organism evidence="1 2">
    <name type="scientific">Hesseltinella vesiculosa</name>
    <dbReference type="NCBI Taxonomy" id="101127"/>
    <lineage>
        <taxon>Eukaryota</taxon>
        <taxon>Fungi</taxon>
        <taxon>Fungi incertae sedis</taxon>
        <taxon>Mucoromycota</taxon>
        <taxon>Mucoromycotina</taxon>
        <taxon>Mucoromycetes</taxon>
        <taxon>Mucorales</taxon>
        <taxon>Cunninghamellaceae</taxon>
        <taxon>Hesseltinella</taxon>
    </lineage>
</organism>
<dbReference type="AlphaFoldDB" id="A0A1X2GIT9"/>
<name>A0A1X2GIT9_9FUNG</name>
<sequence>MEKQKSLKRSPYLGSTELIEFTRTRKKPKLAEFVSLYQQDLPGWCAPHFSFSGQELFSLWKRRFSVARAMLGKDSDPNLTQPIGTKIVLATNTSCCSHCRLRSCRLSIICLGDGTAA</sequence>
<gene>
    <name evidence="1" type="ORF">DM01DRAFT_1038380</name>
</gene>
<reference evidence="1 2" key="1">
    <citation type="submission" date="2016-07" db="EMBL/GenBank/DDBJ databases">
        <title>Pervasive Adenine N6-methylation of Active Genes in Fungi.</title>
        <authorList>
            <consortium name="DOE Joint Genome Institute"/>
            <person name="Mondo S.J."/>
            <person name="Dannebaum R.O."/>
            <person name="Kuo R.C."/>
            <person name="Labutti K."/>
            <person name="Haridas S."/>
            <person name="Kuo A."/>
            <person name="Salamov A."/>
            <person name="Ahrendt S.R."/>
            <person name="Lipzen A."/>
            <person name="Sullivan W."/>
            <person name="Andreopoulos W.B."/>
            <person name="Clum A."/>
            <person name="Lindquist E."/>
            <person name="Daum C."/>
            <person name="Ramamoorthy G.K."/>
            <person name="Gryganskyi A."/>
            <person name="Culley D."/>
            <person name="Magnuson J.K."/>
            <person name="James T.Y."/>
            <person name="O'Malley M.A."/>
            <person name="Stajich J.E."/>
            <person name="Spatafora J.W."/>
            <person name="Visel A."/>
            <person name="Grigoriev I.V."/>
        </authorList>
    </citation>
    <scope>NUCLEOTIDE SEQUENCE [LARGE SCALE GENOMIC DNA]</scope>
    <source>
        <strain evidence="1 2">NRRL 3301</strain>
    </source>
</reference>
<dbReference type="Proteomes" id="UP000242146">
    <property type="component" value="Unassembled WGS sequence"/>
</dbReference>
<evidence type="ECO:0000313" key="1">
    <source>
        <dbReference type="EMBL" id="ORX54572.1"/>
    </source>
</evidence>
<accession>A0A1X2GIT9</accession>
<evidence type="ECO:0000313" key="2">
    <source>
        <dbReference type="Proteomes" id="UP000242146"/>
    </source>
</evidence>
<dbReference type="EMBL" id="MCGT01000013">
    <property type="protein sequence ID" value="ORX54572.1"/>
    <property type="molecule type" value="Genomic_DNA"/>
</dbReference>